<proteinExistence type="predicted"/>
<dbReference type="EMBL" id="MT144075">
    <property type="protein sequence ID" value="QJA48205.1"/>
    <property type="molecule type" value="Genomic_DNA"/>
</dbReference>
<protein>
    <submittedName>
        <fullName evidence="1">Uncharacterized protein</fullName>
    </submittedName>
</protein>
<evidence type="ECO:0000313" key="2">
    <source>
        <dbReference type="EMBL" id="QJI02340.1"/>
    </source>
</evidence>
<name>A0A6H1ZLR3_9ZZZZ</name>
<gene>
    <name evidence="1" type="ORF">TM448A00866_0020</name>
    <name evidence="2" type="ORF">TM448B03125_0008</name>
</gene>
<organism evidence="1">
    <name type="scientific">viral metagenome</name>
    <dbReference type="NCBI Taxonomy" id="1070528"/>
    <lineage>
        <taxon>unclassified sequences</taxon>
        <taxon>metagenomes</taxon>
        <taxon>organismal metagenomes</taxon>
    </lineage>
</organism>
<sequence>MKVLKFLNENHIATTQSQFDYTPYLNGKKRFPKQEVVYCESGWHGCKPEDIKKWLNRKVLVVELENVEEFDDKVAGTTGRVLPELTIKAQELIDEHIPEDVFEKWDVLDKGWAAYGAMWGALDKARAALYKAWAAYDSPALIEKLKNLLEE</sequence>
<dbReference type="AlphaFoldDB" id="A0A6H1ZLR3"/>
<evidence type="ECO:0000313" key="1">
    <source>
        <dbReference type="EMBL" id="QJA48205.1"/>
    </source>
</evidence>
<accession>A0A6H1ZLR3</accession>
<reference evidence="1" key="1">
    <citation type="submission" date="2020-03" db="EMBL/GenBank/DDBJ databases">
        <title>The deep terrestrial virosphere.</title>
        <authorList>
            <person name="Holmfeldt K."/>
            <person name="Nilsson E."/>
            <person name="Simone D."/>
            <person name="Lopez-Fernandez M."/>
            <person name="Wu X."/>
            <person name="de Brujin I."/>
            <person name="Lundin D."/>
            <person name="Andersson A."/>
            <person name="Bertilsson S."/>
            <person name="Dopson M."/>
        </authorList>
    </citation>
    <scope>NUCLEOTIDE SEQUENCE</scope>
    <source>
        <strain evidence="1">TM448A00866</strain>
        <strain evidence="2">TM448B03125</strain>
    </source>
</reference>
<dbReference type="EMBL" id="MT144993">
    <property type="protein sequence ID" value="QJI02340.1"/>
    <property type="molecule type" value="Genomic_DNA"/>
</dbReference>